<dbReference type="GeneID" id="125177639"/>
<organism evidence="1 2">
    <name type="scientific">Hyalella azteca</name>
    <name type="common">Amphipod</name>
    <dbReference type="NCBI Taxonomy" id="294128"/>
    <lineage>
        <taxon>Eukaryota</taxon>
        <taxon>Metazoa</taxon>
        <taxon>Ecdysozoa</taxon>
        <taxon>Arthropoda</taxon>
        <taxon>Crustacea</taxon>
        <taxon>Multicrustacea</taxon>
        <taxon>Malacostraca</taxon>
        <taxon>Eumalacostraca</taxon>
        <taxon>Peracarida</taxon>
        <taxon>Amphipoda</taxon>
        <taxon>Senticaudata</taxon>
        <taxon>Talitrida</taxon>
        <taxon>Talitroidea</taxon>
        <taxon>Hyalellidae</taxon>
        <taxon>Hyalella</taxon>
    </lineage>
</organism>
<sequence>MSISPRVGVTSSNPNAAFSVTSLLSPLDAALASPSYSASIADQAARGGITSSGGGLAPCASVTDFATAAVAMQNPYGMSPMAHMAQFGSAASTYQYCNTDLSHYPASAAAWYGSSTTDPRFASEYIGFLVAVVVRVELCH</sequence>
<gene>
    <name evidence="2" type="primary">LOC125177639</name>
</gene>
<keyword evidence="1" id="KW-1185">Reference proteome</keyword>
<accession>A0A979FFQ2</accession>
<dbReference type="OrthoDB" id="6364835at2759"/>
<protein>
    <submittedName>
        <fullName evidence="2">Uncharacterized protein LOC125177639</fullName>
    </submittedName>
</protein>
<dbReference type="RefSeq" id="XP_047735743.1">
    <property type="nucleotide sequence ID" value="XM_047879787.1"/>
</dbReference>
<dbReference type="Proteomes" id="UP000694843">
    <property type="component" value="Unplaced"/>
</dbReference>
<evidence type="ECO:0000313" key="2">
    <source>
        <dbReference type="RefSeq" id="XP_047735743.1"/>
    </source>
</evidence>
<proteinExistence type="predicted"/>
<dbReference type="KEGG" id="hazt:125177639"/>
<name>A0A979FFQ2_HYAAZ</name>
<reference evidence="2" key="1">
    <citation type="submission" date="2025-08" db="UniProtKB">
        <authorList>
            <consortium name="RefSeq"/>
        </authorList>
    </citation>
    <scope>IDENTIFICATION</scope>
    <source>
        <tissue evidence="2">Whole organism</tissue>
    </source>
</reference>
<evidence type="ECO:0000313" key="1">
    <source>
        <dbReference type="Proteomes" id="UP000694843"/>
    </source>
</evidence>
<dbReference type="AlphaFoldDB" id="A0A979FFQ2"/>